<keyword evidence="1" id="KW-0472">Membrane</keyword>
<accession>A0AB38YD64</accession>
<feature type="transmembrane region" description="Helical" evidence="1">
    <location>
        <begin position="6"/>
        <end position="30"/>
    </location>
</feature>
<keyword evidence="1" id="KW-1133">Transmembrane helix</keyword>
<gene>
    <name evidence="2" type="ORF">NFC81_11155</name>
</gene>
<dbReference type="EMBL" id="CP101717">
    <property type="protein sequence ID" value="WLD57276.1"/>
    <property type="molecule type" value="Genomic_DNA"/>
</dbReference>
<keyword evidence="1" id="KW-0812">Transmembrane</keyword>
<proteinExistence type="predicted"/>
<protein>
    <recommendedName>
        <fullName evidence="3">Energy transducer TonB</fullName>
    </recommendedName>
</protein>
<reference evidence="2" key="1">
    <citation type="submission" date="2022-07" db="EMBL/GenBank/DDBJ databases">
        <title>Complete genome sequence of Salinispirillum sp. LH10-3-1 capable of multiple carbohydrate inversion isolated from a soda lake.</title>
        <authorList>
            <person name="Liu J."/>
            <person name="Zhai Y."/>
            <person name="Zhang H."/>
            <person name="Yang H."/>
            <person name="Qu J."/>
            <person name="Li J."/>
        </authorList>
    </citation>
    <scope>NUCLEOTIDE SEQUENCE</scope>
    <source>
        <strain evidence="2">LH 10-3-1</strain>
    </source>
</reference>
<dbReference type="AlphaFoldDB" id="A0AB38YD64"/>
<organism evidence="2">
    <name type="scientific">Salinispirillum sp. LH 10-3-1</name>
    <dbReference type="NCBI Taxonomy" id="2952525"/>
    <lineage>
        <taxon>Bacteria</taxon>
        <taxon>Pseudomonadati</taxon>
        <taxon>Pseudomonadota</taxon>
        <taxon>Gammaproteobacteria</taxon>
        <taxon>Oceanospirillales</taxon>
        <taxon>Saccharospirillaceae</taxon>
        <taxon>Salinispirillum</taxon>
    </lineage>
</organism>
<sequence>MSMELQQLYVLAGTFGAGILTCGLIALIAFKVARRKEGGSESAAIQTRRALLESVAQNVSEVHHVYQQFLALALEFSRHGKSWPPQRKEELRRITDDLVNVFRHLTEAEATLLLLGEKKLERALRIYGSKIVHLRRQIYADKPSFSGEEIQGLDHLRKEIADLRETFYDALSQRFKLV</sequence>
<evidence type="ECO:0000256" key="1">
    <source>
        <dbReference type="SAM" id="Phobius"/>
    </source>
</evidence>
<dbReference type="RefSeq" id="WP_304994563.1">
    <property type="nucleotide sequence ID" value="NZ_CP101717.1"/>
</dbReference>
<evidence type="ECO:0008006" key="3">
    <source>
        <dbReference type="Google" id="ProtNLM"/>
    </source>
</evidence>
<evidence type="ECO:0000313" key="2">
    <source>
        <dbReference type="EMBL" id="WLD57276.1"/>
    </source>
</evidence>
<name>A0AB38YD64_9GAMM</name>